<name>A0AC60PPT8_IXOPE</name>
<proteinExistence type="predicted"/>
<evidence type="ECO:0000313" key="2">
    <source>
        <dbReference type="Proteomes" id="UP000805193"/>
    </source>
</evidence>
<reference evidence="1 2" key="1">
    <citation type="journal article" date="2020" name="Cell">
        <title>Large-Scale Comparative Analyses of Tick Genomes Elucidate Their Genetic Diversity and Vector Capacities.</title>
        <authorList>
            <consortium name="Tick Genome and Microbiome Consortium (TIGMIC)"/>
            <person name="Jia N."/>
            <person name="Wang J."/>
            <person name="Shi W."/>
            <person name="Du L."/>
            <person name="Sun Y."/>
            <person name="Zhan W."/>
            <person name="Jiang J.F."/>
            <person name="Wang Q."/>
            <person name="Zhang B."/>
            <person name="Ji P."/>
            <person name="Bell-Sakyi L."/>
            <person name="Cui X.M."/>
            <person name="Yuan T.T."/>
            <person name="Jiang B.G."/>
            <person name="Yang W.F."/>
            <person name="Lam T.T."/>
            <person name="Chang Q.C."/>
            <person name="Ding S.J."/>
            <person name="Wang X.J."/>
            <person name="Zhu J.G."/>
            <person name="Ruan X.D."/>
            <person name="Zhao L."/>
            <person name="Wei J.T."/>
            <person name="Ye R.Z."/>
            <person name="Que T.C."/>
            <person name="Du C.H."/>
            <person name="Zhou Y.H."/>
            <person name="Cheng J.X."/>
            <person name="Dai P.F."/>
            <person name="Guo W.B."/>
            <person name="Han X.H."/>
            <person name="Huang E.J."/>
            <person name="Li L.F."/>
            <person name="Wei W."/>
            <person name="Gao Y.C."/>
            <person name="Liu J.Z."/>
            <person name="Shao H.Z."/>
            <person name="Wang X."/>
            <person name="Wang C.C."/>
            <person name="Yang T.C."/>
            <person name="Huo Q.B."/>
            <person name="Li W."/>
            <person name="Chen H.Y."/>
            <person name="Chen S.E."/>
            <person name="Zhou L.G."/>
            <person name="Ni X.B."/>
            <person name="Tian J.H."/>
            <person name="Sheng Y."/>
            <person name="Liu T."/>
            <person name="Pan Y.S."/>
            <person name="Xia L.Y."/>
            <person name="Li J."/>
            <person name="Zhao F."/>
            <person name="Cao W.C."/>
        </authorList>
    </citation>
    <scope>NUCLEOTIDE SEQUENCE [LARGE SCALE GENOMIC DNA]</scope>
    <source>
        <strain evidence="1">Iper-2018</strain>
    </source>
</reference>
<dbReference type="EMBL" id="JABSTQ010010152">
    <property type="protein sequence ID" value="KAG0423045.1"/>
    <property type="molecule type" value="Genomic_DNA"/>
</dbReference>
<dbReference type="Proteomes" id="UP000805193">
    <property type="component" value="Unassembled WGS sequence"/>
</dbReference>
<evidence type="ECO:0000313" key="1">
    <source>
        <dbReference type="EMBL" id="KAG0423045.1"/>
    </source>
</evidence>
<organism evidence="1 2">
    <name type="scientific">Ixodes persulcatus</name>
    <name type="common">Taiga tick</name>
    <dbReference type="NCBI Taxonomy" id="34615"/>
    <lineage>
        <taxon>Eukaryota</taxon>
        <taxon>Metazoa</taxon>
        <taxon>Ecdysozoa</taxon>
        <taxon>Arthropoda</taxon>
        <taxon>Chelicerata</taxon>
        <taxon>Arachnida</taxon>
        <taxon>Acari</taxon>
        <taxon>Parasitiformes</taxon>
        <taxon>Ixodida</taxon>
        <taxon>Ixodoidea</taxon>
        <taxon>Ixodidae</taxon>
        <taxon>Ixodinae</taxon>
        <taxon>Ixodes</taxon>
    </lineage>
</organism>
<sequence length="603" mass="65888">MSVRLALAREKTKELERQVREAELRAEERRARARLLAERREETQLRAAEDTAPEARSVRKTEQEARGDPGAAVGSGADRVVQEPETPVGPNADRAIQRPDTVGMFEARSVKETEPNARGGPEAAVGSDRKAVPMGVRLALAREKTKELERQVRIAELRAEERRARARLLEEHREESQINAAEGAEPEAHCGPETPVGSEANRAPRDRMSSCVRAAGMEELPQNHGLGPALGRLVDAEVAKGAAAVVQIGLRCPHDGPCAPGKDVGITELACVAVSREHFEASRGLPFRVLHKLVLCVKPQAPMDPVAARISGLTLDMLGGQPPFRDILPVLGSFLALLPAPTCLLAHNGDRFNFPILAGELERAMGKTIGSLNVVCCDTIAAMKHVVWSQRASGKTVLQSLSFSLDALHTQLFGARSKDHCAEQDCIDLMRVCHYDKKAFLAFLDSRINTGPGIGTTGLTLQPDVKGTDTHQHIDHTAPMGYPLPAPWHTVVNAEYWLYRNWGSPIPRANVRLAFECLDNAIGTRSFLKDRDIAELRCLVPFLEVWDQLAPGAQAKIFDRLRLFWMAAQDGWAVALANYTDPATALLRGELPPSKLRSDPPSS</sequence>
<comment type="caution">
    <text evidence="1">The sequence shown here is derived from an EMBL/GenBank/DDBJ whole genome shotgun (WGS) entry which is preliminary data.</text>
</comment>
<gene>
    <name evidence="1" type="ORF">HPB47_001165</name>
</gene>
<keyword evidence="2" id="KW-1185">Reference proteome</keyword>
<accession>A0AC60PPT8</accession>
<protein>
    <submittedName>
        <fullName evidence="1">Uncharacterized protein</fullName>
    </submittedName>
</protein>